<reference evidence="2 3" key="1">
    <citation type="submission" date="2023-07" db="EMBL/GenBank/DDBJ databases">
        <title>Comparative genomics of wheat-associated soil bacteria to identify genetic determinants of phenazine resistance.</title>
        <authorList>
            <person name="Mouncey N."/>
        </authorList>
    </citation>
    <scope>NUCLEOTIDE SEQUENCE [LARGE SCALE GENOMIC DNA]</scope>
    <source>
        <strain evidence="2 3">B2I6</strain>
    </source>
</reference>
<dbReference type="RefSeq" id="WP_307160927.1">
    <property type="nucleotide sequence ID" value="NZ_JAUSWV010000001.1"/>
</dbReference>
<feature type="transmembrane region" description="Helical" evidence="1">
    <location>
        <begin position="58"/>
        <end position="77"/>
    </location>
</feature>
<accession>A0ABU0NGT0</accession>
<keyword evidence="3" id="KW-1185">Reference proteome</keyword>
<sequence length="98" mass="9520">MGGKPSVAALAVATESASSGADTSAASVRFGMPHALVIIACIVTAAILAPADMGVDDVLLLLSGAGSIGAAIVVVVVNGGRRAGRIGRLVRAYFSAGN</sequence>
<comment type="caution">
    <text evidence="2">The sequence shown here is derived from an EMBL/GenBank/DDBJ whole genome shotgun (WGS) entry which is preliminary data.</text>
</comment>
<evidence type="ECO:0000256" key="1">
    <source>
        <dbReference type="SAM" id="Phobius"/>
    </source>
</evidence>
<name>A0ABU0NGT0_STRRH</name>
<dbReference type="EMBL" id="JAUSWV010000001">
    <property type="protein sequence ID" value="MDQ0578313.1"/>
    <property type="molecule type" value="Genomic_DNA"/>
</dbReference>
<organism evidence="2 3">
    <name type="scientific">Streptomyces rishiriensis</name>
    <dbReference type="NCBI Taxonomy" id="68264"/>
    <lineage>
        <taxon>Bacteria</taxon>
        <taxon>Bacillati</taxon>
        <taxon>Actinomycetota</taxon>
        <taxon>Actinomycetes</taxon>
        <taxon>Kitasatosporales</taxon>
        <taxon>Streptomycetaceae</taxon>
        <taxon>Streptomyces</taxon>
    </lineage>
</organism>
<proteinExistence type="predicted"/>
<keyword evidence="1" id="KW-0472">Membrane</keyword>
<protein>
    <submittedName>
        <fullName evidence="2">Uncharacterized protein</fullName>
    </submittedName>
</protein>
<keyword evidence="1" id="KW-0812">Transmembrane</keyword>
<feature type="transmembrane region" description="Helical" evidence="1">
    <location>
        <begin position="30"/>
        <end position="51"/>
    </location>
</feature>
<keyword evidence="1" id="KW-1133">Transmembrane helix</keyword>
<dbReference type="Proteomes" id="UP001230654">
    <property type="component" value="Unassembled WGS sequence"/>
</dbReference>
<gene>
    <name evidence="2" type="ORF">QF030_000491</name>
</gene>
<evidence type="ECO:0000313" key="2">
    <source>
        <dbReference type="EMBL" id="MDQ0578313.1"/>
    </source>
</evidence>
<evidence type="ECO:0000313" key="3">
    <source>
        <dbReference type="Proteomes" id="UP001230654"/>
    </source>
</evidence>